<dbReference type="SUPFAM" id="SSF56436">
    <property type="entry name" value="C-type lectin-like"/>
    <property type="match status" value="2"/>
</dbReference>
<dbReference type="InterPro" id="IPR016187">
    <property type="entry name" value="CTDL_fold"/>
</dbReference>
<dbReference type="AlphaFoldDB" id="A0A7J7JYW1"/>
<organism evidence="3 4">
    <name type="scientific">Bugula neritina</name>
    <name type="common">Brown bryozoan</name>
    <name type="synonym">Sertularia neritina</name>
    <dbReference type="NCBI Taxonomy" id="10212"/>
    <lineage>
        <taxon>Eukaryota</taxon>
        <taxon>Metazoa</taxon>
        <taxon>Spiralia</taxon>
        <taxon>Lophotrochozoa</taxon>
        <taxon>Bryozoa</taxon>
        <taxon>Gymnolaemata</taxon>
        <taxon>Cheilostomatida</taxon>
        <taxon>Flustrina</taxon>
        <taxon>Buguloidea</taxon>
        <taxon>Bugulidae</taxon>
        <taxon>Bugula</taxon>
    </lineage>
</organism>
<dbReference type="Pfam" id="PF00059">
    <property type="entry name" value="Lectin_C"/>
    <property type="match status" value="1"/>
</dbReference>
<dbReference type="EMBL" id="VXIV02001640">
    <property type="protein sequence ID" value="KAF6031075.1"/>
    <property type="molecule type" value="Genomic_DNA"/>
</dbReference>
<keyword evidence="4" id="KW-1185">Reference proteome</keyword>
<gene>
    <name evidence="3" type="ORF">EB796_010623</name>
</gene>
<dbReference type="PROSITE" id="PS51257">
    <property type="entry name" value="PROKAR_LIPOPROTEIN"/>
    <property type="match status" value="1"/>
</dbReference>
<dbReference type="PROSITE" id="PS50041">
    <property type="entry name" value="C_TYPE_LECTIN_2"/>
    <property type="match status" value="1"/>
</dbReference>
<dbReference type="Proteomes" id="UP000593567">
    <property type="component" value="Unassembled WGS sequence"/>
</dbReference>
<protein>
    <recommendedName>
        <fullName evidence="2">C-type lectin domain-containing protein</fullName>
    </recommendedName>
</protein>
<feature type="domain" description="C-type lectin" evidence="2">
    <location>
        <begin position="83"/>
        <end position="223"/>
    </location>
</feature>
<dbReference type="CDD" id="cd00037">
    <property type="entry name" value="CLECT"/>
    <property type="match status" value="1"/>
</dbReference>
<evidence type="ECO:0000313" key="3">
    <source>
        <dbReference type="EMBL" id="KAF6031075.1"/>
    </source>
</evidence>
<dbReference type="InterPro" id="IPR001304">
    <property type="entry name" value="C-type_lectin-like"/>
</dbReference>
<dbReference type="Gene3D" id="3.10.100.10">
    <property type="entry name" value="Mannose-Binding Protein A, subunit A"/>
    <property type="match status" value="1"/>
</dbReference>
<accession>A0A7J7JYW1</accession>
<reference evidence="3" key="1">
    <citation type="submission" date="2020-06" db="EMBL/GenBank/DDBJ databases">
        <title>Draft genome of Bugula neritina, a colonial animal packing powerful symbionts and potential medicines.</title>
        <authorList>
            <person name="Rayko M."/>
        </authorList>
    </citation>
    <scope>NUCLEOTIDE SEQUENCE [LARGE SCALE GENOMIC DNA]</scope>
    <source>
        <strain evidence="3">Kwan_BN1</strain>
    </source>
</reference>
<feature type="chain" id="PRO_5029697561" description="C-type lectin domain-containing protein" evidence="1">
    <location>
        <begin position="23"/>
        <end position="361"/>
    </location>
</feature>
<evidence type="ECO:0000259" key="2">
    <source>
        <dbReference type="PROSITE" id="PS50041"/>
    </source>
</evidence>
<name>A0A7J7JYW1_BUGNE</name>
<proteinExistence type="predicted"/>
<keyword evidence="1" id="KW-0732">Signal</keyword>
<evidence type="ECO:0000313" key="4">
    <source>
        <dbReference type="Proteomes" id="UP000593567"/>
    </source>
</evidence>
<dbReference type="SMART" id="SM00034">
    <property type="entry name" value="CLECT"/>
    <property type="match status" value="1"/>
</dbReference>
<feature type="signal peptide" evidence="1">
    <location>
        <begin position="1"/>
        <end position="22"/>
    </location>
</feature>
<evidence type="ECO:0000256" key="1">
    <source>
        <dbReference type="SAM" id="SignalP"/>
    </source>
</evidence>
<comment type="caution">
    <text evidence="3">The sequence shown here is derived from an EMBL/GenBank/DDBJ whole genome shotgun (WGS) entry which is preliminary data.</text>
</comment>
<dbReference type="InterPro" id="IPR016186">
    <property type="entry name" value="C-type_lectin-like/link_sf"/>
</dbReference>
<sequence length="361" mass="40875">MIFLKTSLGLWWLSLQILQVATLACQRNQCSAPSPSPPTNCLNPRLFSAHDDCDCLHWYCDQSPNVEQQSICPPGWKSYHNGKGTFCMTAFHLEVSWRNAQERCTKEYNSNLLNIRRLESFTEDDLALHQQMLDDLAVITDRLTHWTGLHIQEGKLYWDNQIPLPDRDYTSAIGSIVNFNGQDWVAINDGRECVSYTSRDITESSSVKLQPEYCWAGIPFVCYKEISEANTASYYKPLDELLCGGESGWSGNANSGLCYNYFPDILPFAQAQQECAGVSAYLADPRYQINQYFLTGVLSSLLNGSAPLRLHVGMSGSNQSLNVIFDSGETLQRSEMKNASILSLPHSWKRVWLFQQPTFCW</sequence>